<dbReference type="Gene3D" id="2.60.40.10">
    <property type="entry name" value="Immunoglobulins"/>
    <property type="match status" value="3"/>
</dbReference>
<dbReference type="AlphaFoldDB" id="A0A183LTR9"/>
<dbReference type="STRING" id="48269.A0A183LTR9"/>
<proteinExistence type="predicted"/>
<dbReference type="InterPro" id="IPR051170">
    <property type="entry name" value="Neural/epithelial_adhesion"/>
</dbReference>
<keyword evidence="2" id="KW-0677">Repeat</keyword>
<dbReference type="Pfam" id="PF13927">
    <property type="entry name" value="Ig_3"/>
    <property type="match status" value="1"/>
</dbReference>
<dbReference type="SUPFAM" id="SSF48726">
    <property type="entry name" value="Immunoglobulin"/>
    <property type="match status" value="3"/>
</dbReference>
<dbReference type="InterPro" id="IPR013783">
    <property type="entry name" value="Ig-like_fold"/>
</dbReference>
<evidence type="ECO:0000313" key="5">
    <source>
        <dbReference type="EMBL" id="VDO75140.1"/>
    </source>
</evidence>
<dbReference type="PANTHER" id="PTHR12231">
    <property type="entry name" value="CTX-RELATED TYPE I TRANSMEMBRANE PROTEIN"/>
    <property type="match status" value="1"/>
</dbReference>
<dbReference type="PANTHER" id="PTHR12231:SF253">
    <property type="entry name" value="DPR-INTERACTING PROTEIN ETA, ISOFORM B-RELATED"/>
    <property type="match status" value="1"/>
</dbReference>
<evidence type="ECO:0000256" key="1">
    <source>
        <dbReference type="ARBA" id="ARBA00022729"/>
    </source>
</evidence>
<organism evidence="5 6">
    <name type="scientific">Schistosoma margrebowiei</name>
    <dbReference type="NCBI Taxonomy" id="48269"/>
    <lineage>
        <taxon>Eukaryota</taxon>
        <taxon>Metazoa</taxon>
        <taxon>Spiralia</taxon>
        <taxon>Lophotrochozoa</taxon>
        <taxon>Platyhelminthes</taxon>
        <taxon>Trematoda</taxon>
        <taxon>Digenea</taxon>
        <taxon>Strigeidida</taxon>
        <taxon>Schistosomatoidea</taxon>
        <taxon>Schistosomatidae</taxon>
        <taxon>Schistosoma</taxon>
    </lineage>
</organism>
<evidence type="ECO:0000256" key="2">
    <source>
        <dbReference type="ARBA" id="ARBA00022737"/>
    </source>
</evidence>
<dbReference type="Proteomes" id="UP000277204">
    <property type="component" value="Unassembled WGS sequence"/>
</dbReference>
<accession>A0A183LTR9</accession>
<dbReference type="EMBL" id="UZAI01002850">
    <property type="protein sequence ID" value="VDO75140.1"/>
    <property type="molecule type" value="Genomic_DNA"/>
</dbReference>
<evidence type="ECO:0000313" key="6">
    <source>
        <dbReference type="Proteomes" id="UP000277204"/>
    </source>
</evidence>
<gene>
    <name evidence="5" type="ORF">SMRZ_LOCUS7194</name>
</gene>
<keyword evidence="4" id="KW-0393">Immunoglobulin domain</keyword>
<dbReference type="PROSITE" id="PS50835">
    <property type="entry name" value="IG_LIKE"/>
    <property type="match status" value="2"/>
</dbReference>
<dbReference type="SMART" id="SM00408">
    <property type="entry name" value="IGc2"/>
    <property type="match status" value="1"/>
</dbReference>
<dbReference type="InterPro" id="IPR003598">
    <property type="entry name" value="Ig_sub2"/>
</dbReference>
<evidence type="ECO:0000256" key="3">
    <source>
        <dbReference type="ARBA" id="ARBA00023157"/>
    </source>
</evidence>
<sequence>MRISSYLGLESRLIIRPAKSGDAGNYSCIAINSAGNRTINILANFISPPKIDKLEISSLLPVEGQEQIFTCHVTGKPKPKVKWDFNGSPVTSSPGIHIDEERGVLKLLSVRQDMKGEWTCLAESIAGYTRESVLMDVGFPPKVLTDFTNSKVLAEFSMDTTLSCPITGQPLPNVKWYRVTGSGNIPLNFGNRYILQADNSLLIHGK</sequence>
<keyword evidence="6" id="KW-1185">Reference proteome</keyword>
<keyword evidence="1" id="KW-0732">Signal</keyword>
<reference evidence="5 6" key="1">
    <citation type="submission" date="2018-11" db="EMBL/GenBank/DDBJ databases">
        <authorList>
            <consortium name="Pathogen Informatics"/>
        </authorList>
    </citation>
    <scope>NUCLEOTIDE SEQUENCE [LARGE SCALE GENOMIC DNA]</scope>
    <source>
        <strain evidence="5 6">Zambia</strain>
    </source>
</reference>
<dbReference type="InterPro" id="IPR007110">
    <property type="entry name" value="Ig-like_dom"/>
</dbReference>
<name>A0A183LTR9_9TREM</name>
<keyword evidence="3" id="KW-1015">Disulfide bond</keyword>
<evidence type="ECO:0000256" key="4">
    <source>
        <dbReference type="ARBA" id="ARBA00023319"/>
    </source>
</evidence>
<protein>
    <submittedName>
        <fullName evidence="5">Uncharacterized protein</fullName>
    </submittedName>
</protein>
<dbReference type="InterPro" id="IPR036179">
    <property type="entry name" value="Ig-like_dom_sf"/>
</dbReference>